<dbReference type="PROSITE" id="PS00108">
    <property type="entry name" value="PROTEIN_KINASE_ST"/>
    <property type="match status" value="1"/>
</dbReference>
<dbReference type="FunFam" id="1.10.510.10:FF:000279">
    <property type="entry name" value="Non-specific serine/threonine protein kinase"/>
    <property type="match status" value="1"/>
</dbReference>
<evidence type="ECO:0000256" key="2">
    <source>
        <dbReference type="ARBA" id="ARBA00012513"/>
    </source>
</evidence>
<evidence type="ECO:0000259" key="13">
    <source>
        <dbReference type="PROSITE" id="PS50011"/>
    </source>
</evidence>
<evidence type="ECO:0000256" key="7">
    <source>
        <dbReference type="ARBA" id="ARBA00022840"/>
    </source>
</evidence>
<dbReference type="CDD" id="cd12195">
    <property type="entry name" value="CIPK_C"/>
    <property type="match status" value="1"/>
</dbReference>
<name>A0A9D4UVI4_ADICA</name>
<dbReference type="CDD" id="cd14663">
    <property type="entry name" value="STKc_SnRK3"/>
    <property type="match status" value="1"/>
</dbReference>
<dbReference type="SUPFAM" id="SSF56112">
    <property type="entry name" value="Protein kinase-like (PK-like)"/>
    <property type="match status" value="1"/>
</dbReference>
<dbReference type="PROSITE" id="PS00107">
    <property type="entry name" value="PROTEIN_KINASE_ATP"/>
    <property type="match status" value="1"/>
</dbReference>
<keyword evidence="5 11" id="KW-0547">Nucleotide-binding</keyword>
<comment type="caution">
    <text evidence="15">The sequence shown here is derived from an EMBL/GenBank/DDBJ whole genome shotgun (WGS) entry which is preliminary data.</text>
</comment>
<keyword evidence="6" id="KW-0418">Kinase</keyword>
<reference evidence="15" key="1">
    <citation type="submission" date="2021-01" db="EMBL/GenBank/DDBJ databases">
        <title>Adiantum capillus-veneris genome.</title>
        <authorList>
            <person name="Fang Y."/>
            <person name="Liao Q."/>
        </authorList>
    </citation>
    <scope>NUCLEOTIDE SEQUENCE</scope>
    <source>
        <strain evidence="15">H3</strain>
        <tissue evidence="15">Leaf</tissue>
    </source>
</reference>
<dbReference type="EC" id="2.7.11.1" evidence="2"/>
<dbReference type="OrthoDB" id="193931at2759"/>
<dbReference type="Pfam" id="PF00069">
    <property type="entry name" value="Pkinase"/>
    <property type="match status" value="1"/>
</dbReference>
<evidence type="ECO:0000256" key="11">
    <source>
        <dbReference type="PROSITE-ProRule" id="PRU10141"/>
    </source>
</evidence>
<dbReference type="FunFam" id="3.30.200.20:FF:000096">
    <property type="entry name" value="Non-specific serine/threonine protein kinase"/>
    <property type="match status" value="1"/>
</dbReference>
<comment type="catalytic activity">
    <reaction evidence="10">
        <text>L-seryl-[protein] + ATP = O-phospho-L-seryl-[protein] + ADP + H(+)</text>
        <dbReference type="Rhea" id="RHEA:17989"/>
        <dbReference type="Rhea" id="RHEA-COMP:9863"/>
        <dbReference type="Rhea" id="RHEA-COMP:11604"/>
        <dbReference type="ChEBI" id="CHEBI:15378"/>
        <dbReference type="ChEBI" id="CHEBI:29999"/>
        <dbReference type="ChEBI" id="CHEBI:30616"/>
        <dbReference type="ChEBI" id="CHEBI:83421"/>
        <dbReference type="ChEBI" id="CHEBI:456216"/>
        <dbReference type="EC" id="2.7.11.1"/>
    </reaction>
</comment>
<dbReference type="InterPro" id="IPR008271">
    <property type="entry name" value="Ser/Thr_kinase_AS"/>
</dbReference>
<evidence type="ECO:0000256" key="8">
    <source>
        <dbReference type="ARBA" id="ARBA00023211"/>
    </source>
</evidence>
<evidence type="ECO:0000256" key="4">
    <source>
        <dbReference type="ARBA" id="ARBA00022679"/>
    </source>
</evidence>
<evidence type="ECO:0000313" key="15">
    <source>
        <dbReference type="EMBL" id="KAI5074736.1"/>
    </source>
</evidence>
<dbReference type="PANTHER" id="PTHR43895">
    <property type="entry name" value="CALCIUM/CALMODULIN-DEPENDENT PROTEIN KINASE KINASE-RELATED"/>
    <property type="match status" value="1"/>
</dbReference>
<dbReference type="Proteomes" id="UP000886520">
    <property type="component" value="Chromosome 10"/>
</dbReference>
<dbReference type="Gene3D" id="3.30.310.80">
    <property type="entry name" value="Kinase associated domain 1, KA1"/>
    <property type="match status" value="1"/>
</dbReference>
<dbReference type="EMBL" id="JABFUD020000010">
    <property type="protein sequence ID" value="KAI5074736.1"/>
    <property type="molecule type" value="Genomic_DNA"/>
</dbReference>
<dbReference type="FunFam" id="3.30.310.80:FF:000002">
    <property type="entry name" value="Non-specific serine/threonine protein kinase"/>
    <property type="match status" value="1"/>
</dbReference>
<evidence type="ECO:0000256" key="12">
    <source>
        <dbReference type="RuleBase" id="RU000304"/>
    </source>
</evidence>
<protein>
    <recommendedName>
        <fullName evidence="2">non-specific serine/threonine protein kinase</fullName>
        <ecNumber evidence="2">2.7.11.1</ecNumber>
    </recommendedName>
</protein>
<evidence type="ECO:0000313" key="16">
    <source>
        <dbReference type="Proteomes" id="UP000886520"/>
    </source>
</evidence>
<accession>A0A9D4UVI4</accession>
<feature type="domain" description="NAF" evidence="14">
    <location>
        <begin position="312"/>
        <end position="336"/>
    </location>
</feature>
<evidence type="ECO:0000256" key="5">
    <source>
        <dbReference type="ARBA" id="ARBA00022741"/>
    </source>
</evidence>
<evidence type="ECO:0000256" key="10">
    <source>
        <dbReference type="ARBA" id="ARBA00048679"/>
    </source>
</evidence>
<evidence type="ECO:0000256" key="6">
    <source>
        <dbReference type="ARBA" id="ARBA00022777"/>
    </source>
</evidence>
<dbReference type="Pfam" id="PF03822">
    <property type="entry name" value="NAF"/>
    <property type="match status" value="1"/>
</dbReference>
<dbReference type="InterPro" id="IPR011009">
    <property type="entry name" value="Kinase-like_dom_sf"/>
</dbReference>
<dbReference type="Gene3D" id="3.30.200.20">
    <property type="entry name" value="Phosphorylase Kinase, domain 1"/>
    <property type="match status" value="1"/>
</dbReference>
<keyword evidence="16" id="KW-1185">Reference proteome</keyword>
<dbReference type="SMART" id="SM00220">
    <property type="entry name" value="S_TKc"/>
    <property type="match status" value="1"/>
</dbReference>
<keyword evidence="7 11" id="KW-0067">ATP-binding</keyword>
<dbReference type="InterPro" id="IPR017441">
    <property type="entry name" value="Protein_kinase_ATP_BS"/>
</dbReference>
<dbReference type="GO" id="GO:0004674">
    <property type="term" value="F:protein serine/threonine kinase activity"/>
    <property type="evidence" value="ECO:0007669"/>
    <property type="project" value="UniProtKB-KW"/>
</dbReference>
<dbReference type="AlphaFoldDB" id="A0A9D4UVI4"/>
<evidence type="ECO:0000259" key="14">
    <source>
        <dbReference type="PROSITE" id="PS50816"/>
    </source>
</evidence>
<dbReference type="InterPro" id="IPR000719">
    <property type="entry name" value="Prot_kinase_dom"/>
</dbReference>
<dbReference type="InterPro" id="IPR018451">
    <property type="entry name" value="NAF/FISL_domain"/>
</dbReference>
<dbReference type="InterPro" id="IPR004041">
    <property type="entry name" value="NAF_dom"/>
</dbReference>
<dbReference type="Gene3D" id="1.10.510.10">
    <property type="entry name" value="Transferase(Phosphotransferase) domain 1"/>
    <property type="match status" value="1"/>
</dbReference>
<dbReference type="GO" id="GO:0005524">
    <property type="term" value="F:ATP binding"/>
    <property type="evidence" value="ECO:0007669"/>
    <property type="project" value="UniProtKB-UniRule"/>
</dbReference>
<evidence type="ECO:0000256" key="1">
    <source>
        <dbReference type="ARBA" id="ARBA00006234"/>
    </source>
</evidence>
<gene>
    <name evidence="15" type="ORF">GOP47_0010697</name>
</gene>
<keyword evidence="3 12" id="KW-0723">Serine/threonine-protein kinase</keyword>
<comment type="catalytic activity">
    <reaction evidence="9">
        <text>L-threonyl-[protein] + ATP = O-phospho-L-threonyl-[protein] + ADP + H(+)</text>
        <dbReference type="Rhea" id="RHEA:46608"/>
        <dbReference type="Rhea" id="RHEA-COMP:11060"/>
        <dbReference type="Rhea" id="RHEA-COMP:11605"/>
        <dbReference type="ChEBI" id="CHEBI:15378"/>
        <dbReference type="ChEBI" id="CHEBI:30013"/>
        <dbReference type="ChEBI" id="CHEBI:30616"/>
        <dbReference type="ChEBI" id="CHEBI:61977"/>
        <dbReference type="ChEBI" id="CHEBI:456216"/>
        <dbReference type="EC" id="2.7.11.1"/>
    </reaction>
</comment>
<organism evidence="15 16">
    <name type="scientific">Adiantum capillus-veneris</name>
    <name type="common">Maidenhair fern</name>
    <dbReference type="NCBI Taxonomy" id="13818"/>
    <lineage>
        <taxon>Eukaryota</taxon>
        <taxon>Viridiplantae</taxon>
        <taxon>Streptophyta</taxon>
        <taxon>Embryophyta</taxon>
        <taxon>Tracheophyta</taxon>
        <taxon>Polypodiopsida</taxon>
        <taxon>Polypodiidae</taxon>
        <taxon>Polypodiales</taxon>
        <taxon>Pteridineae</taxon>
        <taxon>Pteridaceae</taxon>
        <taxon>Vittarioideae</taxon>
        <taxon>Adiantum</taxon>
    </lineage>
</organism>
<comment type="similarity">
    <text evidence="1">Belongs to the protein kinase superfamily. CAMK Ser/Thr protein kinase family. SNF1 subfamily.</text>
</comment>
<keyword evidence="4" id="KW-0808">Transferase</keyword>
<feature type="domain" description="Protein kinase" evidence="13">
    <location>
        <begin position="16"/>
        <end position="271"/>
    </location>
</feature>
<sequence>MSDKSVSNGRTRVGKYELGRVIGEGNFAKVKFAKDTLSGQHVAIKILDKDKVFKDKMAEQIKREICTMKLVNHPNVVQLIEVMASKTKIYFVMEYVTGGELFSKINRQGKLKEEDSRKYFHQLINAVDYCHSRGVYHRDLKPENLLLDSQGNLKISDFGLSALPQQCREDGLLHTTCGTPNYVAPEVIVDRGYDGAKADLWSCGVILYVLLAGYLPFDDKNLMNLYKKIYKGEFQCPSWFSSGAKKLVLRILTPNPKHRITIPQIFQDSWFKKGFRPEKQAFDQNINVDDVHAAFDQSKECLVTEQKEPKDVKPTLLNAFELISLSKGLNLSGLFEDKKEPKRESRFTSMCPAPELLSKMEETAKPLGFNVHKRDYKMKLQGSETGRKGHLSIATEVFEVAPTLFMVEMRKDDGDTLEYHKFCDNFSTALKDIVWSTEAEASGG</sequence>
<feature type="binding site" evidence="11">
    <location>
        <position position="45"/>
    </location>
    <ligand>
        <name>ATP</name>
        <dbReference type="ChEBI" id="CHEBI:30616"/>
    </ligand>
</feature>
<keyword evidence="8" id="KW-0464">Manganese</keyword>
<dbReference type="PROSITE" id="PS50011">
    <property type="entry name" value="PROTEIN_KINASE_DOM"/>
    <property type="match status" value="1"/>
</dbReference>
<evidence type="ECO:0000256" key="9">
    <source>
        <dbReference type="ARBA" id="ARBA00047899"/>
    </source>
</evidence>
<proteinExistence type="inferred from homology"/>
<evidence type="ECO:0000256" key="3">
    <source>
        <dbReference type="ARBA" id="ARBA00022527"/>
    </source>
</evidence>
<dbReference type="PANTHER" id="PTHR43895:SF123">
    <property type="entry name" value="NON-SPECIFIC SERINE_THREONINE PROTEIN KINASE"/>
    <property type="match status" value="1"/>
</dbReference>
<dbReference type="PROSITE" id="PS50816">
    <property type="entry name" value="NAF"/>
    <property type="match status" value="1"/>
</dbReference>
<dbReference type="GO" id="GO:0007165">
    <property type="term" value="P:signal transduction"/>
    <property type="evidence" value="ECO:0007669"/>
    <property type="project" value="InterPro"/>
</dbReference>